<feature type="chain" id="PRO_5016706215" description="Multidrug ABC transporter ATPase" evidence="2">
    <location>
        <begin position="19"/>
        <end position="244"/>
    </location>
</feature>
<evidence type="ECO:0000256" key="1">
    <source>
        <dbReference type="SAM" id="MobiDB-lite"/>
    </source>
</evidence>
<dbReference type="AlphaFoldDB" id="A0A378YTV0"/>
<gene>
    <name evidence="3" type="ORF">NCTC13160_03481</name>
</gene>
<evidence type="ECO:0008006" key="5">
    <source>
        <dbReference type="Google" id="ProtNLM"/>
    </source>
</evidence>
<dbReference type="OrthoDB" id="7202514at2"/>
<evidence type="ECO:0000313" key="4">
    <source>
        <dbReference type="Proteomes" id="UP000254573"/>
    </source>
</evidence>
<dbReference type="KEGG" id="prb:X636_13810"/>
<name>A0A378YTV0_9BURK</name>
<sequence length="244" mass="25895">MRHALAAALLCLPLLAHADCKDRLTGWAKTLQPGRTLDTDFATCKVWPANPAWTLAVLPLPQPGGTDEDRVYDVEVLVADSQSGKIVAHRFEKAAITSDAIVLRGLALDTAAWRLTPQVTAFGTRTTLEGSSRVNPFSQTTLSLYVVDGATLRKVVDGLATQSSGGEWDGNCAGSFTDTSRIVSVGAPGKDGYASLVVSEKTTTTTNKPTRNDCASKERTSRGANVTLEYDGARYALPKALAGQ</sequence>
<dbReference type="GeneID" id="57197182"/>
<dbReference type="KEGG" id="ppnm:LV28_17640"/>
<proteinExistence type="predicted"/>
<dbReference type="Proteomes" id="UP000254573">
    <property type="component" value="Unassembled WGS sequence"/>
</dbReference>
<dbReference type="RefSeq" id="WP_023597652.1">
    <property type="nucleotide sequence ID" value="NC_023018.2"/>
</dbReference>
<feature type="compositionally biased region" description="Basic and acidic residues" evidence="1">
    <location>
        <begin position="210"/>
        <end position="221"/>
    </location>
</feature>
<dbReference type="KEGG" id="ppno:DA70_13055"/>
<dbReference type="STRING" id="93220.A6P55_14855"/>
<evidence type="ECO:0000313" key="3">
    <source>
        <dbReference type="EMBL" id="SUA79947.1"/>
    </source>
</evidence>
<dbReference type="EMBL" id="UGSG01000001">
    <property type="protein sequence ID" value="SUA79947.1"/>
    <property type="molecule type" value="Genomic_DNA"/>
</dbReference>
<keyword evidence="2" id="KW-0732">Signal</keyword>
<evidence type="ECO:0000256" key="2">
    <source>
        <dbReference type="SAM" id="SignalP"/>
    </source>
</evidence>
<protein>
    <recommendedName>
        <fullName evidence="5">Multidrug ABC transporter ATPase</fullName>
    </recommendedName>
</protein>
<organism evidence="3 4">
    <name type="scientific">Pandoraea pnomenusa</name>
    <dbReference type="NCBI Taxonomy" id="93220"/>
    <lineage>
        <taxon>Bacteria</taxon>
        <taxon>Pseudomonadati</taxon>
        <taxon>Pseudomonadota</taxon>
        <taxon>Betaproteobacteria</taxon>
        <taxon>Burkholderiales</taxon>
        <taxon>Burkholderiaceae</taxon>
        <taxon>Pandoraea</taxon>
    </lineage>
</organism>
<accession>A0A378YTV0</accession>
<reference evidence="3 4" key="1">
    <citation type="submission" date="2018-06" db="EMBL/GenBank/DDBJ databases">
        <authorList>
            <consortium name="Pathogen Informatics"/>
            <person name="Doyle S."/>
        </authorList>
    </citation>
    <scope>NUCLEOTIDE SEQUENCE [LARGE SCALE GENOMIC DNA]</scope>
    <source>
        <strain evidence="3 4">NCTC13160</strain>
    </source>
</reference>
<feature type="region of interest" description="Disordered" evidence="1">
    <location>
        <begin position="203"/>
        <end position="223"/>
    </location>
</feature>
<feature type="signal peptide" evidence="2">
    <location>
        <begin position="1"/>
        <end position="18"/>
    </location>
</feature>